<sequence length="460" mass="51445">MLKLRRVPRTGAFRTVKNAKQCRNFHFETKLLDDLNSRGMISQKTEIKELEKPTAVYLGIDPSAKSLHVGHLLPLMVLLHFHLRGHSVIPLIGGATGLVGDPSGKLEERTPLGEQKAVSNVESLSTAVTRFFETGTKYAAERIQPSGKELDIPKVANNVEWLGSLSLMEFLTKVGRYARVPAMISRDSVKIRMESKQGISFTEFTYQLLQAYDFYHLYHSRGCTIQLGGQDQWGNIVSGIDLVDRTRGKDSPEVHGITTPLLTTASGAKFGKSEGNAVWLDKQLTSVLDFYQFFLRTADHDVEKYLKIFTLKSPSEINEIVKEHNQAPERRKGQRLLADEVVQLVHGKEAVRRGQIATRVLFETSFSDLSAKDIVDALEGDPRLVRCSREDIIEQPIWKLAANFGLVKSNSEARRLADSKGLYLNNTVIDSKQQLQTSDLVDNGVIVLRAGKEKHLILAI</sequence>
<keyword evidence="5 10" id="KW-0648">Protein biosynthesis</keyword>
<dbReference type="PROSITE" id="PS50889">
    <property type="entry name" value="S4"/>
    <property type="match status" value="1"/>
</dbReference>
<dbReference type="InterPro" id="IPR002307">
    <property type="entry name" value="Tyr-tRNA-ligase"/>
</dbReference>
<keyword evidence="4 10" id="KW-0067">ATP-binding</keyword>
<dbReference type="CDD" id="cd00805">
    <property type="entry name" value="TyrRS_core"/>
    <property type="match status" value="1"/>
</dbReference>
<dbReference type="InterPro" id="IPR001412">
    <property type="entry name" value="aa-tRNA-synth_I_CS"/>
</dbReference>
<dbReference type="GO" id="GO:0005829">
    <property type="term" value="C:cytosol"/>
    <property type="evidence" value="ECO:0007669"/>
    <property type="project" value="TreeGrafter"/>
</dbReference>
<keyword evidence="12" id="KW-1185">Reference proteome</keyword>
<dbReference type="Gene3D" id="1.10.240.10">
    <property type="entry name" value="Tyrosyl-Transfer RNA Synthetase"/>
    <property type="match status" value="1"/>
</dbReference>
<evidence type="ECO:0000313" key="11">
    <source>
        <dbReference type="EMBL" id="PAV19006.1"/>
    </source>
</evidence>
<comment type="similarity">
    <text evidence="10">Belongs to the class-I aminoacyl-tRNA synthetase family.</text>
</comment>
<dbReference type="InterPro" id="IPR024107">
    <property type="entry name" value="Tyr-tRNA-ligase_bac_1"/>
</dbReference>
<dbReference type="AlphaFoldDB" id="A0A286UHA9"/>
<protein>
    <recommendedName>
        <fullName evidence="1 10">Tyrosine--tRNA ligase</fullName>
        <ecNumber evidence="1 10">6.1.1.1</ecNumber>
    </recommendedName>
    <alternativeName>
        <fullName evidence="7 10">Tyrosyl-tRNA synthetase</fullName>
    </alternativeName>
</protein>
<evidence type="ECO:0000256" key="8">
    <source>
        <dbReference type="ARBA" id="ARBA00048248"/>
    </source>
</evidence>
<dbReference type="GO" id="GO:0003723">
    <property type="term" value="F:RNA binding"/>
    <property type="evidence" value="ECO:0007669"/>
    <property type="project" value="UniProtKB-KW"/>
</dbReference>
<evidence type="ECO:0000256" key="2">
    <source>
        <dbReference type="ARBA" id="ARBA00022598"/>
    </source>
</evidence>
<evidence type="ECO:0000256" key="5">
    <source>
        <dbReference type="ARBA" id="ARBA00022917"/>
    </source>
</evidence>
<keyword evidence="6 10" id="KW-0030">Aminoacyl-tRNA synthetase</keyword>
<evidence type="ECO:0000256" key="7">
    <source>
        <dbReference type="ARBA" id="ARBA00033323"/>
    </source>
</evidence>
<dbReference type="HAMAP" id="MF_02006">
    <property type="entry name" value="Tyr_tRNA_synth_type1"/>
    <property type="match status" value="1"/>
</dbReference>
<evidence type="ECO:0000256" key="3">
    <source>
        <dbReference type="ARBA" id="ARBA00022741"/>
    </source>
</evidence>
<reference evidence="11 12" key="1">
    <citation type="journal article" date="2017" name="Mol. Ecol.">
        <title>Comparative and population genomic landscape of Phellinus noxius: A hypervariable fungus causing root rot in trees.</title>
        <authorList>
            <person name="Chung C.L."/>
            <person name="Lee T.J."/>
            <person name="Akiba M."/>
            <person name="Lee H.H."/>
            <person name="Kuo T.H."/>
            <person name="Liu D."/>
            <person name="Ke H.M."/>
            <person name="Yokoi T."/>
            <person name="Roa M.B."/>
            <person name="Lu M.J."/>
            <person name="Chang Y.Y."/>
            <person name="Ann P.J."/>
            <person name="Tsai J.N."/>
            <person name="Chen C.Y."/>
            <person name="Tzean S.S."/>
            <person name="Ota Y."/>
            <person name="Hattori T."/>
            <person name="Sahashi N."/>
            <person name="Liou R.F."/>
            <person name="Kikuchi T."/>
            <person name="Tsai I.J."/>
        </authorList>
    </citation>
    <scope>NUCLEOTIDE SEQUENCE [LARGE SCALE GENOMIC DNA]</scope>
    <source>
        <strain evidence="11 12">FFPRI411160</strain>
    </source>
</reference>
<dbReference type="PROSITE" id="PS00178">
    <property type="entry name" value="AA_TRNA_LIGASE_I"/>
    <property type="match status" value="1"/>
</dbReference>
<keyword evidence="2 10" id="KW-0436">Ligase</keyword>
<dbReference type="GO" id="GO:0005739">
    <property type="term" value="C:mitochondrion"/>
    <property type="evidence" value="ECO:0007669"/>
    <property type="project" value="TreeGrafter"/>
</dbReference>
<dbReference type="Gene3D" id="3.10.290.10">
    <property type="entry name" value="RNA-binding S4 domain"/>
    <property type="match status" value="1"/>
</dbReference>
<dbReference type="SUPFAM" id="SSF55174">
    <property type="entry name" value="Alpha-L RNA-binding motif"/>
    <property type="match status" value="1"/>
</dbReference>
<dbReference type="Pfam" id="PF00579">
    <property type="entry name" value="tRNA-synt_1b"/>
    <property type="match status" value="1"/>
</dbReference>
<gene>
    <name evidence="11" type="ORF">PNOK_0585000</name>
</gene>
<evidence type="ECO:0000256" key="4">
    <source>
        <dbReference type="ARBA" id="ARBA00022840"/>
    </source>
</evidence>
<dbReference type="InterPro" id="IPR002305">
    <property type="entry name" value="aa-tRNA-synth_Ic"/>
</dbReference>
<dbReference type="InterPro" id="IPR014729">
    <property type="entry name" value="Rossmann-like_a/b/a_fold"/>
</dbReference>
<dbReference type="EMBL" id="NBII01000005">
    <property type="protein sequence ID" value="PAV19006.1"/>
    <property type="molecule type" value="Genomic_DNA"/>
</dbReference>
<organism evidence="11 12">
    <name type="scientific">Pyrrhoderma noxium</name>
    <dbReference type="NCBI Taxonomy" id="2282107"/>
    <lineage>
        <taxon>Eukaryota</taxon>
        <taxon>Fungi</taxon>
        <taxon>Dikarya</taxon>
        <taxon>Basidiomycota</taxon>
        <taxon>Agaricomycotina</taxon>
        <taxon>Agaricomycetes</taxon>
        <taxon>Hymenochaetales</taxon>
        <taxon>Hymenochaetaceae</taxon>
        <taxon>Pyrrhoderma</taxon>
    </lineage>
</organism>
<evidence type="ECO:0000313" key="12">
    <source>
        <dbReference type="Proteomes" id="UP000217199"/>
    </source>
</evidence>
<keyword evidence="9" id="KW-0694">RNA-binding</keyword>
<dbReference type="FunFam" id="1.10.240.10:FF:000001">
    <property type="entry name" value="Tyrosine--tRNA ligase"/>
    <property type="match status" value="1"/>
</dbReference>
<evidence type="ECO:0000256" key="9">
    <source>
        <dbReference type="PROSITE-ProRule" id="PRU00182"/>
    </source>
</evidence>
<dbReference type="InParanoid" id="A0A286UHA9"/>
<dbReference type="SUPFAM" id="SSF52374">
    <property type="entry name" value="Nucleotidylyl transferase"/>
    <property type="match status" value="1"/>
</dbReference>
<evidence type="ECO:0000256" key="6">
    <source>
        <dbReference type="ARBA" id="ARBA00023146"/>
    </source>
</evidence>
<accession>A0A286UHA9</accession>
<dbReference type="STRING" id="2282107.A0A286UHA9"/>
<dbReference type="PANTHER" id="PTHR11766:SF0">
    <property type="entry name" value="TYROSINE--TRNA LIGASE, MITOCHONDRIAL"/>
    <property type="match status" value="1"/>
</dbReference>
<dbReference type="InterPro" id="IPR036986">
    <property type="entry name" value="S4_RNA-bd_sf"/>
</dbReference>
<dbReference type="EC" id="6.1.1.1" evidence="1 10"/>
<dbReference type="GO" id="GO:0006437">
    <property type="term" value="P:tyrosyl-tRNA aminoacylation"/>
    <property type="evidence" value="ECO:0007669"/>
    <property type="project" value="InterPro"/>
</dbReference>
<proteinExistence type="inferred from homology"/>
<comment type="caution">
    <text evidence="11">The sequence shown here is derived from an EMBL/GenBank/DDBJ whole genome shotgun (WGS) entry which is preliminary data.</text>
</comment>
<dbReference type="FunCoup" id="A0A286UHA9">
    <property type="interactions" value="432"/>
</dbReference>
<dbReference type="Proteomes" id="UP000217199">
    <property type="component" value="Unassembled WGS sequence"/>
</dbReference>
<evidence type="ECO:0000256" key="10">
    <source>
        <dbReference type="RuleBase" id="RU361234"/>
    </source>
</evidence>
<dbReference type="PANTHER" id="PTHR11766">
    <property type="entry name" value="TYROSYL-TRNA SYNTHETASE"/>
    <property type="match status" value="1"/>
</dbReference>
<dbReference type="InterPro" id="IPR024088">
    <property type="entry name" value="Tyr-tRNA-ligase_bac-type"/>
</dbReference>
<keyword evidence="3 10" id="KW-0547">Nucleotide-binding</keyword>
<dbReference type="PRINTS" id="PR01040">
    <property type="entry name" value="TRNASYNTHTYR"/>
</dbReference>
<dbReference type="Gene3D" id="3.40.50.620">
    <property type="entry name" value="HUPs"/>
    <property type="match status" value="1"/>
</dbReference>
<dbReference type="NCBIfam" id="TIGR00234">
    <property type="entry name" value="tyrS"/>
    <property type="match status" value="1"/>
</dbReference>
<dbReference type="GO" id="GO:0004831">
    <property type="term" value="F:tyrosine-tRNA ligase activity"/>
    <property type="evidence" value="ECO:0007669"/>
    <property type="project" value="UniProtKB-EC"/>
</dbReference>
<comment type="catalytic activity">
    <reaction evidence="8 10">
        <text>tRNA(Tyr) + L-tyrosine + ATP = L-tyrosyl-tRNA(Tyr) + AMP + diphosphate + H(+)</text>
        <dbReference type="Rhea" id="RHEA:10220"/>
        <dbReference type="Rhea" id="RHEA-COMP:9706"/>
        <dbReference type="Rhea" id="RHEA-COMP:9707"/>
        <dbReference type="ChEBI" id="CHEBI:15378"/>
        <dbReference type="ChEBI" id="CHEBI:30616"/>
        <dbReference type="ChEBI" id="CHEBI:33019"/>
        <dbReference type="ChEBI" id="CHEBI:58315"/>
        <dbReference type="ChEBI" id="CHEBI:78442"/>
        <dbReference type="ChEBI" id="CHEBI:78536"/>
        <dbReference type="ChEBI" id="CHEBI:456215"/>
        <dbReference type="EC" id="6.1.1.1"/>
    </reaction>
</comment>
<dbReference type="GO" id="GO:0005524">
    <property type="term" value="F:ATP binding"/>
    <property type="evidence" value="ECO:0007669"/>
    <property type="project" value="UniProtKB-KW"/>
</dbReference>
<dbReference type="OrthoDB" id="337870at2759"/>
<name>A0A286UHA9_9AGAM</name>
<evidence type="ECO:0000256" key="1">
    <source>
        <dbReference type="ARBA" id="ARBA00013160"/>
    </source>
</evidence>